<keyword evidence="2" id="KW-1185">Reference proteome</keyword>
<protein>
    <submittedName>
        <fullName evidence="1">Uncharacterized protein</fullName>
    </submittedName>
</protein>
<evidence type="ECO:0000313" key="1">
    <source>
        <dbReference type="EMBL" id="CAD7087315.1"/>
    </source>
</evidence>
<dbReference type="InParanoid" id="A0A7R8YZ12"/>
<reference evidence="1 2" key="1">
    <citation type="submission" date="2020-11" db="EMBL/GenBank/DDBJ databases">
        <authorList>
            <person name="Wallbank WR R."/>
            <person name="Pardo Diaz C."/>
            <person name="Kozak K."/>
            <person name="Martin S."/>
            <person name="Jiggins C."/>
            <person name="Moest M."/>
            <person name="Warren A I."/>
            <person name="Generalovic N T."/>
            <person name="Byers J.R.P. K."/>
            <person name="Montejo-Kovacevich G."/>
            <person name="Yen C E."/>
        </authorList>
    </citation>
    <scope>NUCLEOTIDE SEQUENCE [LARGE SCALE GENOMIC DNA]</scope>
</reference>
<proteinExistence type="predicted"/>
<sequence length="78" mass="8988">MDETAENLPIKLFDYLHALCYLLYMKTSSMCNKMFMCLLLCTFYIQSTSPDLSAHLRFSILNALKLKSCQARSLLNLV</sequence>
<name>A0A7R8YZ12_HERIL</name>
<accession>A0A7R8YZ12</accession>
<dbReference type="Proteomes" id="UP000594454">
    <property type="component" value="Chromosome 4"/>
</dbReference>
<dbReference type="AlphaFoldDB" id="A0A7R8YZ12"/>
<dbReference type="EMBL" id="LR899012">
    <property type="protein sequence ID" value="CAD7087315.1"/>
    <property type="molecule type" value="Genomic_DNA"/>
</dbReference>
<evidence type="ECO:0000313" key="2">
    <source>
        <dbReference type="Proteomes" id="UP000594454"/>
    </source>
</evidence>
<organism evidence="1 2">
    <name type="scientific">Hermetia illucens</name>
    <name type="common">Black soldier fly</name>
    <dbReference type="NCBI Taxonomy" id="343691"/>
    <lineage>
        <taxon>Eukaryota</taxon>
        <taxon>Metazoa</taxon>
        <taxon>Ecdysozoa</taxon>
        <taxon>Arthropoda</taxon>
        <taxon>Hexapoda</taxon>
        <taxon>Insecta</taxon>
        <taxon>Pterygota</taxon>
        <taxon>Neoptera</taxon>
        <taxon>Endopterygota</taxon>
        <taxon>Diptera</taxon>
        <taxon>Brachycera</taxon>
        <taxon>Stratiomyomorpha</taxon>
        <taxon>Stratiomyidae</taxon>
        <taxon>Hermetiinae</taxon>
        <taxon>Hermetia</taxon>
    </lineage>
</organism>
<gene>
    <name evidence="1" type="ORF">HERILL_LOCUS10032</name>
</gene>